<comment type="caution">
    <text evidence="1">The sequence shown here is derived from an EMBL/GenBank/DDBJ whole genome shotgun (WGS) entry which is preliminary data.</text>
</comment>
<sequence length="356" mass="39223">MTVSGDRRFAFYAKRYSRKKASIRLRVLEPMAALREAGVDVRRYPKLTGPAGCDAVVISKAFGRGAVKATQAAQQAGCGLIFDICDNRFANNRVKASARHGERTISLLSQADLVTVPTQTMGELLTAATPEIEGRIRVVPDMLEDMSSLSAQRPSLIERFRLARLRRFLAGHPDALHVVWFGNNMAGISGVGEMEEAVAHLRVFAKNHPVTLTIITNKPAAYRKASANWGIPSVYMPWSLASFPGALGLHRVAIIPVARNAYTAGKSINRPATAIMAGLGVIADSIESYEELRPFIVLDDWQDGLSRYAYGWDAEQERLAQARAHLDAHYGRRRVAERWVEIFEELARQKAAAAVI</sequence>
<reference evidence="2" key="1">
    <citation type="journal article" date="2019" name="Int. J. Syst. Evol. Microbiol.">
        <title>The Global Catalogue of Microorganisms (GCM) 10K type strain sequencing project: providing services to taxonomists for standard genome sequencing and annotation.</title>
        <authorList>
            <consortium name="The Broad Institute Genomics Platform"/>
            <consortium name="The Broad Institute Genome Sequencing Center for Infectious Disease"/>
            <person name="Wu L."/>
            <person name="Ma J."/>
        </authorList>
    </citation>
    <scope>NUCLEOTIDE SEQUENCE [LARGE SCALE GENOMIC DNA]</scope>
    <source>
        <strain evidence="2">CCM 7491</strain>
    </source>
</reference>
<protein>
    <recommendedName>
        <fullName evidence="3">Glycosyltransferase family 1 protein</fullName>
    </recommendedName>
</protein>
<accession>A0ABV7NDZ5</accession>
<proteinExistence type="predicted"/>
<evidence type="ECO:0000313" key="2">
    <source>
        <dbReference type="Proteomes" id="UP001595681"/>
    </source>
</evidence>
<evidence type="ECO:0008006" key="3">
    <source>
        <dbReference type="Google" id="ProtNLM"/>
    </source>
</evidence>
<gene>
    <name evidence="1" type="ORF">ACFOKF_09800</name>
</gene>
<dbReference type="Proteomes" id="UP001595681">
    <property type="component" value="Unassembled WGS sequence"/>
</dbReference>
<dbReference type="RefSeq" id="WP_380795398.1">
    <property type="nucleotide sequence ID" value="NZ_JBHRVU010000004.1"/>
</dbReference>
<keyword evidence="2" id="KW-1185">Reference proteome</keyword>
<name>A0ABV7NDZ5_9SPHN</name>
<organism evidence="1 2">
    <name type="scientific">Sphingobium rhizovicinum</name>
    <dbReference type="NCBI Taxonomy" id="432308"/>
    <lineage>
        <taxon>Bacteria</taxon>
        <taxon>Pseudomonadati</taxon>
        <taxon>Pseudomonadota</taxon>
        <taxon>Alphaproteobacteria</taxon>
        <taxon>Sphingomonadales</taxon>
        <taxon>Sphingomonadaceae</taxon>
        <taxon>Sphingobium</taxon>
    </lineage>
</organism>
<dbReference type="EMBL" id="JBHRVU010000004">
    <property type="protein sequence ID" value="MFC3441480.1"/>
    <property type="molecule type" value="Genomic_DNA"/>
</dbReference>
<dbReference type="SUPFAM" id="SSF53756">
    <property type="entry name" value="UDP-Glycosyltransferase/glycogen phosphorylase"/>
    <property type="match status" value="1"/>
</dbReference>
<evidence type="ECO:0000313" key="1">
    <source>
        <dbReference type="EMBL" id="MFC3441480.1"/>
    </source>
</evidence>